<comment type="pathway">
    <text evidence="7">Cofactor biosynthesis; tetrahydrofolate biosynthesis; 4-aminobenzoate from chorismate: step 2/2.</text>
</comment>
<keyword evidence="5" id="KW-0289">Folate biosynthesis</keyword>
<evidence type="ECO:0000313" key="16">
    <source>
        <dbReference type="Proteomes" id="UP000002383"/>
    </source>
</evidence>
<dbReference type="Gene3D" id="3.30.470.10">
    <property type="match status" value="1"/>
</dbReference>
<evidence type="ECO:0000256" key="6">
    <source>
        <dbReference type="ARBA" id="ARBA00023239"/>
    </source>
</evidence>
<dbReference type="PROSITE" id="PS00770">
    <property type="entry name" value="AA_TRANSFER_CLASS_4"/>
    <property type="match status" value="1"/>
</dbReference>
<evidence type="ECO:0000256" key="8">
    <source>
        <dbReference type="ARBA" id="ARBA00035676"/>
    </source>
</evidence>
<organism evidence="15 16">
    <name type="scientific">Thioalkalivibrio sulfidiphilus (strain HL-EbGR7)</name>
    <dbReference type="NCBI Taxonomy" id="396588"/>
    <lineage>
        <taxon>Bacteria</taxon>
        <taxon>Pseudomonadati</taxon>
        <taxon>Pseudomonadota</taxon>
        <taxon>Gammaproteobacteria</taxon>
        <taxon>Chromatiales</taxon>
        <taxon>Ectothiorhodospiraceae</taxon>
        <taxon>Thioalkalivibrio</taxon>
    </lineage>
</organism>
<evidence type="ECO:0000313" key="15">
    <source>
        <dbReference type="EMBL" id="ACL72912.1"/>
    </source>
</evidence>
<dbReference type="SUPFAM" id="SSF56752">
    <property type="entry name" value="D-aminoacid aminotransferase-like PLP-dependent enzymes"/>
    <property type="match status" value="1"/>
</dbReference>
<gene>
    <name evidence="15" type="ordered locus">Tgr7_1831</name>
</gene>
<protein>
    <recommendedName>
        <fullName evidence="11 12">Aminodeoxychorismate lyase</fullName>
        <ecNumber evidence="8 12">4.1.3.38</ecNumber>
    </recommendedName>
</protein>
<dbReference type="AlphaFoldDB" id="B8GSK8"/>
<evidence type="ECO:0000256" key="13">
    <source>
        <dbReference type="RuleBase" id="RU004106"/>
    </source>
</evidence>
<dbReference type="InterPro" id="IPR018300">
    <property type="entry name" value="Aminotrans_IV_CS"/>
</dbReference>
<dbReference type="InterPro" id="IPR036038">
    <property type="entry name" value="Aminotransferase-like"/>
</dbReference>
<comment type="catalytic activity">
    <reaction evidence="9">
        <text>4-amino-4-deoxychorismate = 4-aminobenzoate + pyruvate + H(+)</text>
        <dbReference type="Rhea" id="RHEA:16201"/>
        <dbReference type="ChEBI" id="CHEBI:15361"/>
        <dbReference type="ChEBI" id="CHEBI:15378"/>
        <dbReference type="ChEBI" id="CHEBI:17836"/>
        <dbReference type="ChEBI" id="CHEBI:58406"/>
        <dbReference type="EC" id="4.1.3.38"/>
    </reaction>
</comment>
<dbReference type="NCBIfam" id="TIGR03461">
    <property type="entry name" value="pabC_Proteo"/>
    <property type="match status" value="1"/>
</dbReference>
<dbReference type="InterPro" id="IPR043131">
    <property type="entry name" value="BCAT-like_N"/>
</dbReference>
<dbReference type="RefSeq" id="WP_012638394.1">
    <property type="nucleotide sequence ID" value="NC_011901.1"/>
</dbReference>
<dbReference type="InterPro" id="IPR050571">
    <property type="entry name" value="Class-IV_PLP-Dep_Aminotrnsfr"/>
</dbReference>
<proteinExistence type="inferred from homology"/>
<dbReference type="Pfam" id="PF01063">
    <property type="entry name" value="Aminotran_4"/>
    <property type="match status" value="1"/>
</dbReference>
<sequence precursor="true">MILVNGQAGDTLPVQDRGLAYGDGLFETLAVRDGKPLHWDRHMARMAGGCARLGLPAPDAGLWLAEAHRVLAGGGFGALKLILTRGVGLRGYRPPLKPEPTRIVMGFETSDPPAAWSEEGVEVCVCQTRLGRNPALAGIKHLNRLEQVLGRSEWQDEFQEGIMLDTDDHVVEGTMSNLFLIRDDQTLITPLLDQCGVAGITRARVLDAARALGVSCQEARLSVADLFKARGLFLTNTLIGLWPVRRLDGRELPRHELVARLRRALSEGVA</sequence>
<evidence type="ECO:0000256" key="7">
    <source>
        <dbReference type="ARBA" id="ARBA00035633"/>
    </source>
</evidence>
<dbReference type="GO" id="GO:0046656">
    <property type="term" value="P:folic acid biosynthetic process"/>
    <property type="evidence" value="ECO:0007669"/>
    <property type="project" value="UniProtKB-KW"/>
</dbReference>
<dbReference type="KEGG" id="tgr:Tgr7_1831"/>
<dbReference type="InterPro" id="IPR001544">
    <property type="entry name" value="Aminotrans_IV"/>
</dbReference>
<dbReference type="EMBL" id="CP001339">
    <property type="protein sequence ID" value="ACL72912.1"/>
    <property type="molecule type" value="Genomic_DNA"/>
</dbReference>
<dbReference type="Gene3D" id="3.20.10.10">
    <property type="entry name" value="D-amino Acid Aminotransferase, subunit A, domain 2"/>
    <property type="match status" value="1"/>
</dbReference>
<evidence type="ECO:0000256" key="11">
    <source>
        <dbReference type="ARBA" id="ARBA00069174"/>
    </source>
</evidence>
<evidence type="ECO:0000256" key="3">
    <source>
        <dbReference type="ARBA" id="ARBA00011738"/>
    </source>
</evidence>
<evidence type="ECO:0000256" key="5">
    <source>
        <dbReference type="ARBA" id="ARBA00022909"/>
    </source>
</evidence>
<dbReference type="EC" id="4.1.3.38" evidence="8 12"/>
<accession>B8GSK8</accession>
<dbReference type="InterPro" id="IPR043132">
    <property type="entry name" value="BCAT-like_C"/>
</dbReference>
<comment type="subunit">
    <text evidence="3">Homodimer.</text>
</comment>
<dbReference type="CDD" id="cd01559">
    <property type="entry name" value="ADCL_like"/>
    <property type="match status" value="1"/>
</dbReference>
<evidence type="ECO:0000256" key="10">
    <source>
        <dbReference type="ARBA" id="ARBA00054027"/>
    </source>
</evidence>
<evidence type="ECO:0000256" key="4">
    <source>
        <dbReference type="ARBA" id="ARBA00022898"/>
    </source>
</evidence>
<dbReference type="GO" id="GO:0005829">
    <property type="term" value="C:cytosol"/>
    <property type="evidence" value="ECO:0007669"/>
    <property type="project" value="TreeGrafter"/>
</dbReference>
<keyword evidence="16" id="KW-1185">Reference proteome</keyword>
<dbReference type="NCBIfam" id="NF004761">
    <property type="entry name" value="PRK06092.1"/>
    <property type="match status" value="1"/>
</dbReference>
<dbReference type="PANTHER" id="PTHR42743:SF2">
    <property type="entry name" value="AMINODEOXYCHORISMATE LYASE"/>
    <property type="match status" value="1"/>
</dbReference>
<evidence type="ECO:0000256" key="2">
    <source>
        <dbReference type="ARBA" id="ARBA00009320"/>
    </source>
</evidence>
<name>B8GSK8_THISH</name>
<dbReference type="InterPro" id="IPR017824">
    <property type="entry name" value="Aminodeoxychorismate_lyase_IV"/>
</dbReference>
<comment type="cofactor">
    <cofactor evidence="1 14">
        <name>pyridoxal 5'-phosphate</name>
        <dbReference type="ChEBI" id="CHEBI:597326"/>
    </cofactor>
</comment>
<dbReference type="PANTHER" id="PTHR42743">
    <property type="entry name" value="AMINO-ACID AMINOTRANSFERASE"/>
    <property type="match status" value="1"/>
</dbReference>
<dbReference type="eggNOG" id="COG0115">
    <property type="taxonomic scope" value="Bacteria"/>
</dbReference>
<dbReference type="Proteomes" id="UP000002383">
    <property type="component" value="Chromosome"/>
</dbReference>
<dbReference type="FunFam" id="3.20.10.10:FF:000002">
    <property type="entry name" value="D-alanine aminotransferase"/>
    <property type="match status" value="1"/>
</dbReference>
<comment type="similarity">
    <text evidence="2 13">Belongs to the class-IV pyridoxal-phosphate-dependent aminotransferase family.</text>
</comment>
<keyword evidence="4 14" id="KW-0663">Pyridoxal phosphate</keyword>
<dbReference type="GO" id="GO:0008153">
    <property type="term" value="P:4-aminobenzoate biosynthetic process"/>
    <property type="evidence" value="ECO:0007669"/>
    <property type="project" value="UniProtKB-UniRule"/>
</dbReference>
<evidence type="ECO:0000256" key="12">
    <source>
        <dbReference type="NCBIfam" id="TIGR03461"/>
    </source>
</evidence>
<dbReference type="GO" id="GO:0008696">
    <property type="term" value="F:4-amino-4-deoxychorismate lyase activity"/>
    <property type="evidence" value="ECO:0007669"/>
    <property type="project" value="UniProtKB-UniRule"/>
</dbReference>
<dbReference type="STRING" id="396588.Tgr7_1831"/>
<evidence type="ECO:0000256" key="14">
    <source>
        <dbReference type="RuleBase" id="RU004516"/>
    </source>
</evidence>
<dbReference type="HOGENOM" id="CLU_020844_2_1_6"/>
<keyword evidence="6 15" id="KW-0456">Lyase</keyword>
<comment type="function">
    <text evidence="10">Involved in the biosynthesis of p-aminobenzoate (PABA), a precursor of tetrahydrofolate. Converts 4-amino-4-deoxychorismate into 4-aminobenzoate (PABA) and pyruvate.</text>
</comment>
<evidence type="ECO:0000256" key="1">
    <source>
        <dbReference type="ARBA" id="ARBA00001933"/>
    </source>
</evidence>
<dbReference type="GO" id="GO:0030170">
    <property type="term" value="F:pyridoxal phosphate binding"/>
    <property type="evidence" value="ECO:0007669"/>
    <property type="project" value="InterPro"/>
</dbReference>
<reference evidence="15 16" key="1">
    <citation type="journal article" date="2011" name="Stand. Genomic Sci.">
        <title>Complete genome sequence of 'Thioalkalivibrio sulfidophilus' HL-EbGr7.</title>
        <authorList>
            <person name="Muyzer G."/>
            <person name="Sorokin D.Y."/>
            <person name="Mavromatis K."/>
            <person name="Lapidus A."/>
            <person name="Clum A."/>
            <person name="Ivanova N."/>
            <person name="Pati A."/>
            <person name="d'Haeseleer P."/>
            <person name="Woyke T."/>
            <person name="Kyrpides N.C."/>
        </authorList>
    </citation>
    <scope>NUCLEOTIDE SEQUENCE [LARGE SCALE GENOMIC DNA]</scope>
    <source>
        <strain evidence="15 16">HL-EbGR7</strain>
    </source>
</reference>
<evidence type="ECO:0000256" key="9">
    <source>
        <dbReference type="ARBA" id="ARBA00049529"/>
    </source>
</evidence>
<dbReference type="OrthoDB" id="9805628at2"/>